<evidence type="ECO:0000259" key="1">
    <source>
        <dbReference type="Pfam" id="PF04773"/>
    </source>
</evidence>
<dbReference type="InterPro" id="IPR006860">
    <property type="entry name" value="FecR"/>
</dbReference>
<dbReference type="Proteomes" id="UP000321532">
    <property type="component" value="Unassembled WGS sequence"/>
</dbReference>
<dbReference type="Pfam" id="PF04773">
    <property type="entry name" value="FecR"/>
    <property type="match status" value="1"/>
</dbReference>
<sequence length="339" mass="38425">MEYLDFTAEDFILDSSFIKWVRNPDSKTKAFWESWQTAHPEKAEEISQAQSFLQRLQFRQDALSAQEQAQLWQQITIARQQSTVTRQLPTPAPYRVWLQAAAVALLLLTSWLIYAVNQPPEMVHVQTAFGQTKSINLPDGSVVKLNANSKLSYPKEWQHRDKREVWLQGEAYFVIFKKPGAPFITHTLLINIEVTGTQYNLKARRNAAQVVLTEGRIKVANAAVPTDTSRLRLLPGDLAEIKAGETVIRKQTVDPALYASWHQQKYVFYKTPLAEIARMLEDTYGLSVQFKDPALAQRQLTGELPGLNLNILLAAIAESMDIKVTKTRDTVFLASNTPE</sequence>
<organism evidence="3 4">
    <name type="scientific">Adhaeribacter aerolatus</name>
    <dbReference type="NCBI Taxonomy" id="670289"/>
    <lineage>
        <taxon>Bacteria</taxon>
        <taxon>Pseudomonadati</taxon>
        <taxon>Bacteroidota</taxon>
        <taxon>Cytophagia</taxon>
        <taxon>Cytophagales</taxon>
        <taxon>Hymenobacteraceae</taxon>
        <taxon>Adhaeribacter</taxon>
    </lineage>
</organism>
<dbReference type="OrthoDB" id="1523489at2"/>
<evidence type="ECO:0000313" key="4">
    <source>
        <dbReference type="Proteomes" id="UP000321532"/>
    </source>
</evidence>
<evidence type="ECO:0000313" key="3">
    <source>
        <dbReference type="EMBL" id="GEO05192.1"/>
    </source>
</evidence>
<name>A0A512AZP9_9BACT</name>
<gene>
    <name evidence="3" type="ORF">AAE02nite_28560</name>
</gene>
<feature type="domain" description="Protein FecR C-terminal" evidence="2">
    <location>
        <begin position="265"/>
        <end position="332"/>
    </location>
</feature>
<reference evidence="3 4" key="1">
    <citation type="submission" date="2019-07" db="EMBL/GenBank/DDBJ databases">
        <title>Whole genome shotgun sequence of Adhaeribacter aerolatus NBRC 106133.</title>
        <authorList>
            <person name="Hosoyama A."/>
            <person name="Uohara A."/>
            <person name="Ohji S."/>
            <person name="Ichikawa N."/>
        </authorList>
    </citation>
    <scope>NUCLEOTIDE SEQUENCE [LARGE SCALE GENOMIC DNA]</scope>
    <source>
        <strain evidence="3 4">NBRC 106133</strain>
    </source>
</reference>
<proteinExistence type="predicted"/>
<dbReference type="Gene3D" id="3.55.50.30">
    <property type="match status" value="1"/>
</dbReference>
<dbReference type="PANTHER" id="PTHR30273">
    <property type="entry name" value="PERIPLASMIC SIGNAL SENSOR AND SIGMA FACTOR ACTIVATOR FECR-RELATED"/>
    <property type="match status" value="1"/>
</dbReference>
<dbReference type="Pfam" id="PF16344">
    <property type="entry name" value="FecR_C"/>
    <property type="match status" value="1"/>
</dbReference>
<dbReference type="RefSeq" id="WP_146898653.1">
    <property type="nucleotide sequence ID" value="NZ_BJYS01000021.1"/>
</dbReference>
<evidence type="ECO:0000259" key="2">
    <source>
        <dbReference type="Pfam" id="PF16344"/>
    </source>
</evidence>
<dbReference type="PIRSF" id="PIRSF018266">
    <property type="entry name" value="FecR"/>
    <property type="match status" value="1"/>
</dbReference>
<accession>A0A512AZP9</accession>
<comment type="caution">
    <text evidence="3">The sequence shown here is derived from an EMBL/GenBank/DDBJ whole genome shotgun (WGS) entry which is preliminary data.</text>
</comment>
<keyword evidence="4" id="KW-1185">Reference proteome</keyword>
<protein>
    <submittedName>
        <fullName evidence="3">Anti-sigma factor</fullName>
    </submittedName>
</protein>
<dbReference type="PANTHER" id="PTHR30273:SF2">
    <property type="entry name" value="PROTEIN FECR"/>
    <property type="match status" value="1"/>
</dbReference>
<dbReference type="InterPro" id="IPR012373">
    <property type="entry name" value="Ferrdict_sens_TM"/>
</dbReference>
<dbReference type="GO" id="GO:0016989">
    <property type="term" value="F:sigma factor antagonist activity"/>
    <property type="evidence" value="ECO:0007669"/>
    <property type="project" value="TreeGrafter"/>
</dbReference>
<dbReference type="InterPro" id="IPR032508">
    <property type="entry name" value="FecR_C"/>
</dbReference>
<dbReference type="EMBL" id="BJYS01000021">
    <property type="protein sequence ID" value="GEO05192.1"/>
    <property type="molecule type" value="Genomic_DNA"/>
</dbReference>
<dbReference type="Gene3D" id="2.60.120.1440">
    <property type="match status" value="1"/>
</dbReference>
<feature type="domain" description="FecR protein" evidence="1">
    <location>
        <begin position="125"/>
        <end position="218"/>
    </location>
</feature>
<dbReference type="AlphaFoldDB" id="A0A512AZP9"/>